<comment type="caution">
    <text evidence="3">The sequence shown here is derived from an EMBL/GenBank/DDBJ whole genome shotgun (WGS) entry which is preliminary data.</text>
</comment>
<dbReference type="RefSeq" id="WP_170067651.1">
    <property type="nucleotide sequence ID" value="NZ_PTJC01000006.1"/>
</dbReference>
<keyword evidence="1" id="KW-0732">Signal</keyword>
<evidence type="ECO:0000256" key="1">
    <source>
        <dbReference type="SAM" id="SignalP"/>
    </source>
</evidence>
<protein>
    <submittedName>
        <fullName evidence="3">Putative adhesin</fullName>
    </submittedName>
</protein>
<proteinExistence type="predicted"/>
<evidence type="ECO:0000313" key="4">
    <source>
        <dbReference type="Proteomes" id="UP000237662"/>
    </source>
</evidence>
<feature type="domain" description="DUF4097" evidence="2">
    <location>
        <begin position="195"/>
        <end position="373"/>
    </location>
</feature>
<sequence length="374" mass="40985">MKANLLTLLLLATVLGLRATDRPPADFEKKITETFAIGNDGRVRLDNRYGEIRVTTWSQSKVKIDVLIQVDARDQDEFEDVLDRIDVALSGGGNSVSAVTSISSNRRSDSWWSLLTGGSSSSDFKIYYDVTLPASVTLEVDARYCDVQLPSLTGETFLDVGYGDLVAGRLSNRTEMKISYGSARVERIGDNSTVNFRYSDGSIRNAEDVSYDGRYSEVRFGTVGVLRLDVGYDEVQVEAAEEVHLEGNYNELAVKQATTVSIYGSYTDINLGTITRAVQFDGNYGDLKVNRLVAGFESVRIKASYSDIQIDVDQEAGLILDLQARYGDITAPIDALSPRNIGSEGTSEYVKGTKPGTGNGRIEISTNYGDIDIY</sequence>
<organism evidence="3 4">
    <name type="scientific">Neolewinella xylanilytica</name>
    <dbReference type="NCBI Taxonomy" id="1514080"/>
    <lineage>
        <taxon>Bacteria</taxon>
        <taxon>Pseudomonadati</taxon>
        <taxon>Bacteroidota</taxon>
        <taxon>Saprospiria</taxon>
        <taxon>Saprospirales</taxon>
        <taxon>Lewinellaceae</taxon>
        <taxon>Neolewinella</taxon>
    </lineage>
</organism>
<dbReference type="Pfam" id="PF13349">
    <property type="entry name" value="DUF4097"/>
    <property type="match status" value="1"/>
</dbReference>
<dbReference type="EMBL" id="PTJC01000006">
    <property type="protein sequence ID" value="PPK85106.1"/>
    <property type="molecule type" value="Genomic_DNA"/>
</dbReference>
<dbReference type="Proteomes" id="UP000237662">
    <property type="component" value="Unassembled WGS sequence"/>
</dbReference>
<gene>
    <name evidence="3" type="ORF">CLV84_1997</name>
</gene>
<accession>A0A2S6I1P5</accession>
<dbReference type="InterPro" id="IPR025164">
    <property type="entry name" value="Toastrack_DUF4097"/>
</dbReference>
<name>A0A2S6I1P5_9BACT</name>
<evidence type="ECO:0000259" key="2">
    <source>
        <dbReference type="Pfam" id="PF13349"/>
    </source>
</evidence>
<feature type="signal peptide" evidence="1">
    <location>
        <begin position="1"/>
        <end position="19"/>
    </location>
</feature>
<reference evidence="3 4" key="1">
    <citation type="submission" date="2018-02" db="EMBL/GenBank/DDBJ databases">
        <title>Genomic Encyclopedia of Archaeal and Bacterial Type Strains, Phase II (KMG-II): from individual species to whole genera.</title>
        <authorList>
            <person name="Goeker M."/>
        </authorList>
    </citation>
    <scope>NUCLEOTIDE SEQUENCE [LARGE SCALE GENOMIC DNA]</scope>
    <source>
        <strain evidence="3 4">DSM 29526</strain>
    </source>
</reference>
<dbReference type="AlphaFoldDB" id="A0A2S6I1P5"/>
<keyword evidence="4" id="KW-1185">Reference proteome</keyword>
<evidence type="ECO:0000313" key="3">
    <source>
        <dbReference type="EMBL" id="PPK85106.1"/>
    </source>
</evidence>
<feature type="chain" id="PRO_5015436518" evidence="1">
    <location>
        <begin position="20"/>
        <end position="374"/>
    </location>
</feature>